<keyword evidence="4" id="KW-1185">Reference proteome</keyword>
<evidence type="ECO:0000313" key="3">
    <source>
        <dbReference type="EMBL" id="EHL11768.1"/>
    </source>
</evidence>
<dbReference type="EMBL" id="AFZC02000003">
    <property type="protein sequence ID" value="EHL11768.1"/>
    <property type="molecule type" value="Genomic_DNA"/>
</dbReference>
<dbReference type="RefSeq" id="WP_009534460.1">
    <property type="nucleotide sequence ID" value="NZ_KE148312.1"/>
</dbReference>
<dbReference type="AlphaFoldDB" id="G9WML5"/>
<dbReference type="InterPro" id="IPR052775">
    <property type="entry name" value="IUN_hydrolase"/>
</dbReference>
<protein>
    <recommendedName>
        <fullName evidence="2">Inosine/uridine-preferring nucleoside hydrolase domain-containing protein</fullName>
    </recommendedName>
</protein>
<comment type="caution">
    <text evidence="3">The sequence shown here is derived from an EMBL/GenBank/DDBJ whole genome shotgun (WGS) entry which is preliminary data.</text>
</comment>
<proteinExistence type="predicted"/>
<evidence type="ECO:0000259" key="2">
    <source>
        <dbReference type="Pfam" id="PF01156"/>
    </source>
</evidence>
<feature type="domain" description="Inosine/uridine-preferring nucleoside hydrolase" evidence="2">
    <location>
        <begin position="46"/>
        <end position="291"/>
    </location>
</feature>
<dbReference type="SUPFAM" id="SSF53590">
    <property type="entry name" value="Nucleoside hydrolase"/>
    <property type="match status" value="1"/>
</dbReference>
<dbReference type="PANTHER" id="PTHR46190:SF1">
    <property type="entry name" value="SI:CH211-201H21.5"/>
    <property type="match status" value="1"/>
</dbReference>
<dbReference type="GO" id="GO:0016799">
    <property type="term" value="F:hydrolase activity, hydrolyzing N-glycosyl compounds"/>
    <property type="evidence" value="ECO:0007669"/>
    <property type="project" value="InterPro"/>
</dbReference>
<name>G9WML5_9FIRM</name>
<organism evidence="3 4">
    <name type="scientific">Oribacterium parvum ACB1</name>
    <dbReference type="NCBI Taxonomy" id="796943"/>
    <lineage>
        <taxon>Bacteria</taxon>
        <taxon>Bacillati</taxon>
        <taxon>Bacillota</taxon>
        <taxon>Clostridia</taxon>
        <taxon>Lachnospirales</taxon>
        <taxon>Lachnospiraceae</taxon>
        <taxon>Oribacterium</taxon>
    </lineage>
</organism>
<reference evidence="3" key="1">
    <citation type="submission" date="2011-08" db="EMBL/GenBank/DDBJ databases">
        <authorList>
            <consortium name="The Broad Institute Genome Sequencing Platform"/>
            <person name="Earl A."/>
            <person name="Ward D."/>
            <person name="Feldgarden M."/>
            <person name="Gevers D."/>
            <person name="Sizova M."/>
            <person name="Hazen A."/>
            <person name="Epstein S."/>
            <person name="Young S.K."/>
            <person name="Zeng Q."/>
            <person name="Gargeya S."/>
            <person name="Fitzgerald M."/>
            <person name="Haas B."/>
            <person name="Abouelleil A."/>
            <person name="Alvarado L."/>
            <person name="Arachchi H.M."/>
            <person name="Berlin A."/>
            <person name="Brown A."/>
            <person name="Chapman S.B."/>
            <person name="Chen Z."/>
            <person name="Dunbar C."/>
            <person name="Freedman E."/>
            <person name="Gearin G."/>
            <person name="Gellesch M."/>
            <person name="Goldberg J."/>
            <person name="Griggs A."/>
            <person name="Gujja S."/>
            <person name="Heiman D."/>
            <person name="Howarth C."/>
            <person name="Larson L."/>
            <person name="Lui A."/>
            <person name="MacDonald P.J.P."/>
            <person name="Montmayeur A."/>
            <person name="Murphy C."/>
            <person name="Neiman D."/>
            <person name="Pearson M."/>
            <person name="Priest M."/>
            <person name="Roberts A."/>
            <person name="Saif S."/>
            <person name="Shea T."/>
            <person name="Shenoy N."/>
            <person name="Sisk P."/>
            <person name="Stolte C."/>
            <person name="Sykes S."/>
            <person name="Wortman J."/>
            <person name="Nusbaum C."/>
            <person name="Birren B."/>
        </authorList>
    </citation>
    <scope>NUCLEOTIDE SEQUENCE</scope>
    <source>
        <strain evidence="3">ACB1</strain>
    </source>
</reference>
<dbReference type="STRING" id="796943.HMPREF9625_00598"/>
<dbReference type="InterPro" id="IPR036452">
    <property type="entry name" value="Ribo_hydro-like"/>
</dbReference>
<dbReference type="HOGENOM" id="CLU_036838_5_0_9"/>
<keyword evidence="1" id="KW-0175">Coiled coil</keyword>
<evidence type="ECO:0000313" key="4">
    <source>
        <dbReference type="Proteomes" id="UP000018461"/>
    </source>
</evidence>
<reference evidence="3" key="2">
    <citation type="submission" date="2013-03" db="EMBL/GenBank/DDBJ databases">
        <title>The Genome Sequence of Oribacterium sp. ACB1.</title>
        <authorList>
            <consortium name="The Broad Institute Genomics Platform"/>
            <consortium name="The Broad Institute Genome Sequencing Center for Infectious Disease"/>
            <person name="Earl A."/>
            <person name="Ward D."/>
            <person name="Feldgarden M."/>
            <person name="Gevers D."/>
            <person name="Sizova M."/>
            <person name="Hazen A."/>
            <person name="Epstein S."/>
            <person name="Walker B."/>
            <person name="Young S."/>
            <person name="Zeng Q."/>
            <person name="Gargeya S."/>
            <person name="Fitzgerald M."/>
            <person name="Haas B."/>
            <person name="Abouelleil A."/>
            <person name="Allen A.W."/>
            <person name="Alvarado L."/>
            <person name="Arachchi H.M."/>
            <person name="Berlin A.M."/>
            <person name="Chapman S.B."/>
            <person name="Gainer-Dewar J."/>
            <person name="Goldberg J."/>
            <person name="Griggs A."/>
            <person name="Gujja S."/>
            <person name="Hansen M."/>
            <person name="Howarth C."/>
            <person name="Imamovic A."/>
            <person name="Ireland A."/>
            <person name="Larimer J."/>
            <person name="McCowan C."/>
            <person name="Murphy C."/>
            <person name="Pearson M."/>
            <person name="Poon T.W."/>
            <person name="Priest M."/>
            <person name="Roberts A."/>
            <person name="Saif S."/>
            <person name="Shea T."/>
            <person name="Sisk P."/>
            <person name="Sykes S."/>
            <person name="Wortman J."/>
            <person name="Nusbaum C."/>
            <person name="Birren B."/>
        </authorList>
    </citation>
    <scope>NUCLEOTIDE SEQUENCE [LARGE SCALE GENOMIC DNA]</scope>
    <source>
        <strain evidence="3">ACB1</strain>
    </source>
</reference>
<gene>
    <name evidence="3" type="ORF">HMPREF9625_00598</name>
</gene>
<dbReference type="Pfam" id="PF01156">
    <property type="entry name" value="IU_nuc_hydro"/>
    <property type="match status" value="1"/>
</dbReference>
<dbReference type="Proteomes" id="UP000018461">
    <property type="component" value="Unassembled WGS sequence"/>
</dbReference>
<dbReference type="PATRIC" id="fig|796943.3.peg.994"/>
<sequence length="350" mass="40855">METEKIEIEKIETEKTEIEKIETQNIETEKMEMQNRARQNENKRKIIFDCDNTMGIPGCDMDDGLCLLYLLGREDIELLAVSASFGNNRTKVVYENTRTMLRERNREDIPLWLGGLKPEDWDSESSRNLVKLARAYPHEIDLIVTGSLTNIAGAFVLDPEFFCLIKGIYFMGGITAPLIFEKKEMKELNFSVDYKASTLVLQNGENLHIITGNACLAVMTSYSDFKERLENSSIGQYILKKESDWFAYNDREYGIKGFYNWDMTTVLYYFYPELFFRKKKKILITEENLKTGFLEEYLKTGFIEEYLEIGYPEENLKAGYPEEKVLGRELYFGEIKEKEEVKRKMLEAFA</sequence>
<dbReference type="Gene3D" id="3.90.245.10">
    <property type="entry name" value="Ribonucleoside hydrolase-like"/>
    <property type="match status" value="1"/>
</dbReference>
<dbReference type="InterPro" id="IPR001910">
    <property type="entry name" value="Inosine/uridine_hydrolase_dom"/>
</dbReference>
<feature type="coiled-coil region" evidence="1">
    <location>
        <begin position="1"/>
        <end position="43"/>
    </location>
</feature>
<dbReference type="PANTHER" id="PTHR46190">
    <property type="entry name" value="SI:CH211-201H21.5-RELATED"/>
    <property type="match status" value="1"/>
</dbReference>
<accession>G9WML5</accession>
<evidence type="ECO:0000256" key="1">
    <source>
        <dbReference type="SAM" id="Coils"/>
    </source>
</evidence>